<proteinExistence type="predicted"/>
<accession>A0A072PBY0</accession>
<protein>
    <recommendedName>
        <fullName evidence="6">Xylanolytic transcriptional activator regulatory domain-containing protein</fullName>
    </recommendedName>
</protein>
<dbReference type="GO" id="GO:0000981">
    <property type="term" value="F:DNA-binding transcription factor activity, RNA polymerase II-specific"/>
    <property type="evidence" value="ECO:0007669"/>
    <property type="project" value="InterPro"/>
</dbReference>
<dbReference type="RefSeq" id="XP_013259936.1">
    <property type="nucleotide sequence ID" value="XM_013404482.1"/>
</dbReference>
<evidence type="ECO:0000256" key="3">
    <source>
        <dbReference type="ARBA" id="ARBA00023015"/>
    </source>
</evidence>
<dbReference type="HOGENOM" id="CLU_015161_0_1_1"/>
<evidence type="ECO:0000313" key="8">
    <source>
        <dbReference type="Proteomes" id="UP000027920"/>
    </source>
</evidence>
<evidence type="ECO:0000259" key="6">
    <source>
        <dbReference type="SMART" id="SM00906"/>
    </source>
</evidence>
<feature type="non-terminal residue" evidence="7">
    <location>
        <position position="386"/>
    </location>
</feature>
<dbReference type="GO" id="GO:0006351">
    <property type="term" value="P:DNA-templated transcription"/>
    <property type="evidence" value="ECO:0007669"/>
    <property type="project" value="InterPro"/>
</dbReference>
<dbReference type="Proteomes" id="UP000027920">
    <property type="component" value="Unassembled WGS sequence"/>
</dbReference>
<organism evidence="7 8">
    <name type="scientific">Exophiala aquamarina CBS 119918</name>
    <dbReference type="NCBI Taxonomy" id="1182545"/>
    <lineage>
        <taxon>Eukaryota</taxon>
        <taxon>Fungi</taxon>
        <taxon>Dikarya</taxon>
        <taxon>Ascomycota</taxon>
        <taxon>Pezizomycotina</taxon>
        <taxon>Eurotiomycetes</taxon>
        <taxon>Chaetothyriomycetidae</taxon>
        <taxon>Chaetothyriales</taxon>
        <taxon>Herpotrichiellaceae</taxon>
        <taxon>Exophiala</taxon>
    </lineage>
</organism>
<dbReference type="Pfam" id="PF04082">
    <property type="entry name" value="Fungal_trans"/>
    <property type="match status" value="1"/>
</dbReference>
<evidence type="ECO:0000313" key="7">
    <source>
        <dbReference type="EMBL" id="KEF57346.1"/>
    </source>
</evidence>
<dbReference type="CDD" id="cd12148">
    <property type="entry name" value="fungal_TF_MHR"/>
    <property type="match status" value="1"/>
</dbReference>
<dbReference type="PANTHER" id="PTHR47338">
    <property type="entry name" value="ZN(II)2CYS6 TRANSCRIPTION FACTOR (EUROFUNG)-RELATED"/>
    <property type="match status" value="1"/>
</dbReference>
<dbReference type="EMBL" id="AMGV01000004">
    <property type="protein sequence ID" value="KEF57346.1"/>
    <property type="molecule type" value="Genomic_DNA"/>
</dbReference>
<comment type="subcellular location">
    <subcellularLocation>
        <location evidence="1">Nucleus</location>
    </subcellularLocation>
</comment>
<dbReference type="STRING" id="1182545.A0A072PBY0"/>
<dbReference type="PANTHER" id="PTHR47338:SF4">
    <property type="entry name" value="ZN(II)2CYS6 TRANSCRIPTION FACTOR (EUROFUNG)"/>
    <property type="match status" value="1"/>
</dbReference>
<evidence type="ECO:0000256" key="4">
    <source>
        <dbReference type="ARBA" id="ARBA00023163"/>
    </source>
</evidence>
<dbReference type="InterPro" id="IPR007219">
    <property type="entry name" value="XnlR_reg_dom"/>
</dbReference>
<dbReference type="OrthoDB" id="424974at2759"/>
<gene>
    <name evidence="7" type="ORF">A1O9_05263</name>
</gene>
<evidence type="ECO:0000256" key="2">
    <source>
        <dbReference type="ARBA" id="ARBA00022723"/>
    </source>
</evidence>
<reference evidence="7 8" key="1">
    <citation type="submission" date="2013-03" db="EMBL/GenBank/DDBJ databases">
        <title>The Genome Sequence of Exophiala aquamarina CBS 119918.</title>
        <authorList>
            <consortium name="The Broad Institute Genomics Platform"/>
            <person name="Cuomo C."/>
            <person name="de Hoog S."/>
            <person name="Gorbushina A."/>
            <person name="Walker B."/>
            <person name="Young S.K."/>
            <person name="Zeng Q."/>
            <person name="Gargeya S."/>
            <person name="Fitzgerald M."/>
            <person name="Haas B."/>
            <person name="Abouelleil A."/>
            <person name="Allen A.W."/>
            <person name="Alvarado L."/>
            <person name="Arachchi H.M."/>
            <person name="Berlin A.M."/>
            <person name="Chapman S.B."/>
            <person name="Gainer-Dewar J."/>
            <person name="Goldberg J."/>
            <person name="Griggs A."/>
            <person name="Gujja S."/>
            <person name="Hansen M."/>
            <person name="Howarth C."/>
            <person name="Imamovic A."/>
            <person name="Ireland A."/>
            <person name="Larimer J."/>
            <person name="McCowan C."/>
            <person name="Murphy C."/>
            <person name="Pearson M."/>
            <person name="Poon T.W."/>
            <person name="Priest M."/>
            <person name="Roberts A."/>
            <person name="Saif S."/>
            <person name="Shea T."/>
            <person name="Sisk P."/>
            <person name="Sykes S."/>
            <person name="Wortman J."/>
            <person name="Nusbaum C."/>
            <person name="Birren B."/>
        </authorList>
    </citation>
    <scope>NUCLEOTIDE SEQUENCE [LARGE SCALE GENOMIC DNA]</scope>
    <source>
        <strain evidence="7 8">CBS 119918</strain>
    </source>
</reference>
<feature type="non-terminal residue" evidence="7">
    <location>
        <position position="1"/>
    </location>
</feature>
<keyword evidence="8" id="KW-1185">Reference proteome</keyword>
<evidence type="ECO:0000256" key="5">
    <source>
        <dbReference type="ARBA" id="ARBA00023242"/>
    </source>
</evidence>
<keyword evidence="3" id="KW-0805">Transcription regulation</keyword>
<dbReference type="AlphaFoldDB" id="A0A072PBY0"/>
<keyword evidence="2" id="KW-0479">Metal-binding</keyword>
<keyword evidence="4" id="KW-0804">Transcription</keyword>
<dbReference type="GO" id="GO:0003677">
    <property type="term" value="F:DNA binding"/>
    <property type="evidence" value="ECO:0007669"/>
    <property type="project" value="InterPro"/>
</dbReference>
<comment type="caution">
    <text evidence="7">The sequence shown here is derived from an EMBL/GenBank/DDBJ whole genome shotgun (WGS) entry which is preliminary data.</text>
</comment>
<evidence type="ECO:0000256" key="1">
    <source>
        <dbReference type="ARBA" id="ARBA00004123"/>
    </source>
</evidence>
<feature type="domain" description="Xylanolytic transcriptional activator regulatory" evidence="6">
    <location>
        <begin position="105"/>
        <end position="176"/>
    </location>
</feature>
<dbReference type="VEuPathDB" id="FungiDB:A1O9_05263"/>
<keyword evidence="5" id="KW-0539">Nucleus</keyword>
<name>A0A072PBY0_9EURO</name>
<dbReference type="GO" id="GO:0008270">
    <property type="term" value="F:zinc ion binding"/>
    <property type="evidence" value="ECO:0007669"/>
    <property type="project" value="InterPro"/>
</dbReference>
<sequence length="386" mass="43689">VDTYFKYCHGQPYSMFHEETFRSDLSRSILPPYLILAIVASTLRYSQDPCYKGSLCSASNEFAAQAWRAILVECFESESGPDYRTVQGTILLAIHQFVGCNYRTAWIRIGMAISIAQSLNLMSEPPNLANSTREEHRRTLWSIYMLDRLGTCGTSRTGLFPDSALRLRLPCPENTFRDCLPNDSPTLKVLNESPADQLGNVSALARVILLTSTLSCIAGFSLQQSWQTQIESPWTHNSEYAKLITRLDSLSTYFDKRQAFDPTSWSSGGREDSNEIALCIFSHILYHLCYCILQHPFVLKRRHGPNDAPFPSDFLSNSLQNNWQHAQDLTHTLSYATQKKMPTWSSFYAYCSLVAGTINCLHCLSAEESIQKMSELAVQMSFLFLD</sequence>
<dbReference type="InterPro" id="IPR050815">
    <property type="entry name" value="TF_fung"/>
</dbReference>
<dbReference type="GeneID" id="25280189"/>
<dbReference type="SMART" id="SM00906">
    <property type="entry name" value="Fungal_trans"/>
    <property type="match status" value="1"/>
</dbReference>
<dbReference type="GO" id="GO:0005634">
    <property type="term" value="C:nucleus"/>
    <property type="evidence" value="ECO:0007669"/>
    <property type="project" value="UniProtKB-SubCell"/>
</dbReference>